<protein>
    <submittedName>
        <fullName evidence="2">Outer spore wall assembly protein SHE10</fullName>
    </submittedName>
</protein>
<evidence type="ECO:0000256" key="1">
    <source>
        <dbReference type="SAM" id="MobiDB-lite"/>
    </source>
</evidence>
<reference evidence="2" key="1">
    <citation type="submission" date="2021-07" db="EMBL/GenBank/DDBJ databases">
        <authorList>
            <person name="Catto M.A."/>
            <person name="Jacobson A."/>
            <person name="Kennedy G."/>
            <person name="Labadie P."/>
            <person name="Hunt B.G."/>
            <person name="Srinivasan R."/>
        </authorList>
    </citation>
    <scope>NUCLEOTIDE SEQUENCE</scope>
    <source>
        <strain evidence="2">PL_HMW_Pooled</strain>
        <tissue evidence="2">Head</tissue>
    </source>
</reference>
<sequence>AKADLLQFGNEETTIRERKISSSSSSSSSELSRSTVSTEGEPSDNSESSDYHSDSSEQEENVSSDESDSDFFSPKIYEGCNLAEDEGTVEKRCSLCNGVSHKFFQIPLADQIRNLFENHRLADLIDKYNSDRGNLDPSNSYADLLDGSEFKRAHVDGAYNLDLMGHY</sequence>
<feature type="compositionally biased region" description="Low complexity" evidence="1">
    <location>
        <begin position="21"/>
        <end position="48"/>
    </location>
</feature>
<evidence type="ECO:0000313" key="3">
    <source>
        <dbReference type="Proteomes" id="UP001219518"/>
    </source>
</evidence>
<keyword evidence="3" id="KW-1185">Reference proteome</keyword>
<dbReference type="Proteomes" id="UP001219518">
    <property type="component" value="Unassembled WGS sequence"/>
</dbReference>
<proteinExistence type="predicted"/>
<reference evidence="2" key="2">
    <citation type="journal article" date="2023" name="BMC Genomics">
        <title>Pest status, molecular evolution, and epigenetic factors derived from the genome assembly of Frankliniella fusca, a thysanopteran phytovirus vector.</title>
        <authorList>
            <person name="Catto M.A."/>
            <person name="Labadie P.E."/>
            <person name="Jacobson A.L."/>
            <person name="Kennedy G.G."/>
            <person name="Srinivasan R."/>
            <person name="Hunt B.G."/>
        </authorList>
    </citation>
    <scope>NUCLEOTIDE SEQUENCE</scope>
    <source>
        <strain evidence="2">PL_HMW_Pooled</strain>
    </source>
</reference>
<feature type="region of interest" description="Disordered" evidence="1">
    <location>
        <begin position="1"/>
        <end position="71"/>
    </location>
</feature>
<comment type="caution">
    <text evidence="2">The sequence shown here is derived from an EMBL/GenBank/DDBJ whole genome shotgun (WGS) entry which is preliminary data.</text>
</comment>
<accession>A0AAE1HEW7</accession>
<feature type="compositionally biased region" description="Acidic residues" evidence="1">
    <location>
        <begin position="56"/>
        <end position="69"/>
    </location>
</feature>
<organism evidence="2 3">
    <name type="scientific">Frankliniella fusca</name>
    <dbReference type="NCBI Taxonomy" id="407009"/>
    <lineage>
        <taxon>Eukaryota</taxon>
        <taxon>Metazoa</taxon>
        <taxon>Ecdysozoa</taxon>
        <taxon>Arthropoda</taxon>
        <taxon>Hexapoda</taxon>
        <taxon>Insecta</taxon>
        <taxon>Pterygota</taxon>
        <taxon>Neoptera</taxon>
        <taxon>Paraneoptera</taxon>
        <taxon>Thysanoptera</taxon>
        <taxon>Terebrantia</taxon>
        <taxon>Thripoidea</taxon>
        <taxon>Thripidae</taxon>
        <taxon>Frankliniella</taxon>
    </lineage>
</organism>
<feature type="non-terminal residue" evidence="2">
    <location>
        <position position="1"/>
    </location>
</feature>
<name>A0AAE1HEW7_9NEOP</name>
<dbReference type="EMBL" id="JAHWGI010000985">
    <property type="protein sequence ID" value="KAK3919933.1"/>
    <property type="molecule type" value="Genomic_DNA"/>
</dbReference>
<dbReference type="AlphaFoldDB" id="A0AAE1HEW7"/>
<gene>
    <name evidence="2" type="ORF">KUF71_009219</name>
</gene>
<evidence type="ECO:0000313" key="2">
    <source>
        <dbReference type="EMBL" id="KAK3919933.1"/>
    </source>
</evidence>